<reference evidence="4" key="1">
    <citation type="journal article" date="2019" name="Int. J. Syst. Evol. Microbiol.">
        <title>The Global Catalogue of Microorganisms (GCM) 10K type strain sequencing project: providing services to taxonomists for standard genome sequencing and annotation.</title>
        <authorList>
            <consortium name="The Broad Institute Genomics Platform"/>
            <consortium name="The Broad Institute Genome Sequencing Center for Infectious Disease"/>
            <person name="Wu L."/>
            <person name="Ma J."/>
        </authorList>
    </citation>
    <scope>NUCLEOTIDE SEQUENCE [LARGE SCALE GENOMIC DNA]</scope>
    <source>
        <strain evidence="4">KCTC 42986</strain>
    </source>
</reference>
<protein>
    <recommendedName>
        <fullName evidence="1">DNA 3'-5' helicase II</fullName>
    </recommendedName>
</protein>
<keyword evidence="4" id="KW-1185">Reference proteome</keyword>
<dbReference type="PANTHER" id="PTHR11070">
    <property type="entry name" value="UVRD / RECB / PCRA DNA HELICASE FAMILY MEMBER"/>
    <property type="match status" value="1"/>
</dbReference>
<comment type="caution">
    <text evidence="3">The sequence shown here is derived from an EMBL/GenBank/DDBJ whole genome shotgun (WGS) entry which is preliminary data.</text>
</comment>
<evidence type="ECO:0000256" key="1">
    <source>
        <dbReference type="ARBA" id="ARBA00034923"/>
    </source>
</evidence>
<organism evidence="3 4">
    <name type="scientific">Undibacterium arcticum</name>
    <dbReference type="NCBI Taxonomy" id="1762892"/>
    <lineage>
        <taxon>Bacteria</taxon>
        <taxon>Pseudomonadati</taxon>
        <taxon>Pseudomonadota</taxon>
        <taxon>Betaproteobacteria</taxon>
        <taxon>Burkholderiales</taxon>
        <taxon>Oxalobacteraceae</taxon>
        <taxon>Undibacterium</taxon>
    </lineage>
</organism>
<evidence type="ECO:0000313" key="3">
    <source>
        <dbReference type="EMBL" id="MFC3110951.1"/>
    </source>
</evidence>
<dbReference type="Pfam" id="PF13245">
    <property type="entry name" value="AAA_19"/>
    <property type="match status" value="1"/>
</dbReference>
<dbReference type="Gene3D" id="3.40.50.300">
    <property type="entry name" value="P-loop containing nucleotide triphosphate hydrolases"/>
    <property type="match status" value="2"/>
</dbReference>
<proteinExistence type="predicted"/>
<accession>A0ABV7FA51</accession>
<feature type="domain" description="NERD" evidence="2">
    <location>
        <begin position="20"/>
        <end position="119"/>
    </location>
</feature>
<dbReference type="Pfam" id="PF08378">
    <property type="entry name" value="NERD"/>
    <property type="match status" value="1"/>
</dbReference>
<dbReference type="InterPro" id="IPR000212">
    <property type="entry name" value="DNA_helicase_UvrD/REP"/>
</dbReference>
<gene>
    <name evidence="3" type="ORF">ACFOFO_23860</name>
</gene>
<dbReference type="SUPFAM" id="SSF52540">
    <property type="entry name" value="P-loop containing nucleoside triphosphate hydrolases"/>
    <property type="match status" value="1"/>
</dbReference>
<evidence type="ECO:0000259" key="2">
    <source>
        <dbReference type="Pfam" id="PF08378"/>
    </source>
</evidence>
<dbReference type="PANTHER" id="PTHR11070:SF2">
    <property type="entry name" value="ATP-DEPENDENT DNA HELICASE SRS2"/>
    <property type="match status" value="1"/>
</dbReference>
<dbReference type="RefSeq" id="WP_390333169.1">
    <property type="nucleotide sequence ID" value="NZ_JBHRTP010000092.1"/>
</dbReference>
<sequence length="542" mass="59669">MACMWPLVLPDWVLADGRRNAEIAVFRRLDEALDSSWNVFYSRPWWGISPKGGELDGEADFILVHPDHGLLFLEVKGGAIAYDPTTDQWTSRDRNGIRHKIKDPVKQATTCKHQFLGRLKATQGWPSAFIRFRHGVIFPDCESPPISGLSVGQYEKRLFCCMQEFEYALDKWIHGRMIGHPTSSGHAEQGPGLDGVEIVKSLVADPVSFKVLVGREVLGEIDAMETLLTGAQLALISIIDSAPRALVEGGAGTGKTVLAMEMAARYELTGRTILFCCRSGPLSQHVATKMSPYPNVTVMTFDDLARSRESTEGRAKFLFPAPWDVVIVDEGQDFDWEWWELIEQVLRPVSGLLRIFADSNQAVYRRRDDLETRLGTRSFPLGINLRNTKAIAKVTDSLYRGPLIHAPGPQGVVPTVDVCGIHVAVQSTLGVVIRLLNEEGISPGMIAVLTPNAHVREEILGALAKSKILATNASRNLKQSVVVDTVPRFKGLEAPVVLMVADRELSNNQELSYVGVSRARSRLMVFGPISGTVLEAALTSKP</sequence>
<dbReference type="InterPro" id="IPR011528">
    <property type="entry name" value="NERD"/>
</dbReference>
<dbReference type="InterPro" id="IPR027417">
    <property type="entry name" value="P-loop_NTPase"/>
</dbReference>
<dbReference type="Proteomes" id="UP001595530">
    <property type="component" value="Unassembled WGS sequence"/>
</dbReference>
<dbReference type="EMBL" id="JBHRTP010000092">
    <property type="protein sequence ID" value="MFC3110951.1"/>
    <property type="molecule type" value="Genomic_DNA"/>
</dbReference>
<name>A0ABV7FA51_9BURK</name>
<evidence type="ECO:0000313" key="4">
    <source>
        <dbReference type="Proteomes" id="UP001595530"/>
    </source>
</evidence>